<reference evidence="1 2" key="2">
    <citation type="submission" date="2008-04" db="EMBL/GenBank/DDBJ databases">
        <authorList>
            <person name="Fulton L."/>
            <person name="Clifton S."/>
            <person name="Fulton B."/>
            <person name="Xu J."/>
            <person name="Minx P."/>
            <person name="Pepin K.H."/>
            <person name="Johnson M."/>
            <person name="Thiruvilangam P."/>
            <person name="Bhonagiri V."/>
            <person name="Nash W.E."/>
            <person name="Mardis E.R."/>
            <person name="Wilson R.K."/>
        </authorList>
    </citation>
    <scope>NUCLEOTIDE SEQUENCE [LARGE SCALE GENOMIC DNA]</scope>
    <source>
        <strain evidence="1 2">DSM 17136</strain>
    </source>
</reference>
<gene>
    <name evidence="1" type="ORF">BACCOP_04396</name>
</gene>
<dbReference type="HOGENOM" id="CLU_3247083_0_0_10"/>
<dbReference type="AlphaFoldDB" id="B3JQX9"/>
<reference evidence="1 2" key="1">
    <citation type="submission" date="2008-04" db="EMBL/GenBank/DDBJ databases">
        <title>Draft genome sequence of Bacteroides coprocola (DSM 17136).</title>
        <authorList>
            <person name="Sudarsanam P."/>
            <person name="Ley R."/>
            <person name="Guruge J."/>
            <person name="Turnbaugh P.J."/>
            <person name="Mahowald M."/>
            <person name="Liep D."/>
            <person name="Gordon J."/>
        </authorList>
    </citation>
    <scope>NUCLEOTIDE SEQUENCE [LARGE SCALE GENOMIC DNA]</scope>
    <source>
        <strain evidence="1 2">DSM 17136</strain>
    </source>
</reference>
<sequence length="42" mass="4699">MFLYADKVRTVPVYIILPVALPRCVSGCLYLSQNHTFLVGSL</sequence>
<evidence type="ECO:0000313" key="1">
    <source>
        <dbReference type="EMBL" id="EDU98632.1"/>
    </source>
</evidence>
<dbReference type="Proteomes" id="UP000003146">
    <property type="component" value="Unassembled WGS sequence"/>
</dbReference>
<dbReference type="EMBL" id="ABIY02000135">
    <property type="protein sequence ID" value="EDU98632.1"/>
    <property type="molecule type" value="Genomic_DNA"/>
</dbReference>
<name>B3JQX9_9BACT</name>
<accession>B3JQX9</accession>
<proteinExistence type="predicted"/>
<evidence type="ECO:0000313" key="2">
    <source>
        <dbReference type="Proteomes" id="UP000003146"/>
    </source>
</evidence>
<protein>
    <submittedName>
        <fullName evidence="1">Uncharacterized protein</fullName>
    </submittedName>
</protein>
<comment type="caution">
    <text evidence="1">The sequence shown here is derived from an EMBL/GenBank/DDBJ whole genome shotgun (WGS) entry which is preliminary data.</text>
</comment>
<organism evidence="1 2">
    <name type="scientific">Phocaeicola coprocola DSM 17136</name>
    <dbReference type="NCBI Taxonomy" id="470145"/>
    <lineage>
        <taxon>Bacteria</taxon>
        <taxon>Pseudomonadati</taxon>
        <taxon>Bacteroidota</taxon>
        <taxon>Bacteroidia</taxon>
        <taxon>Bacteroidales</taxon>
        <taxon>Bacteroidaceae</taxon>
        <taxon>Phocaeicola</taxon>
    </lineage>
</organism>